<evidence type="ECO:0000256" key="1">
    <source>
        <dbReference type="SAM" id="SignalP"/>
    </source>
</evidence>
<dbReference type="EMBL" id="QPKB01000001">
    <property type="protein sequence ID" value="RWR72863.1"/>
    <property type="molecule type" value="Genomic_DNA"/>
</dbReference>
<dbReference type="Proteomes" id="UP000283530">
    <property type="component" value="Unassembled WGS sequence"/>
</dbReference>
<gene>
    <name evidence="2" type="ORF">CKAN_00110700</name>
</gene>
<feature type="signal peptide" evidence="1">
    <location>
        <begin position="1"/>
        <end position="18"/>
    </location>
</feature>
<name>A0A443N2Y5_9MAGN</name>
<keyword evidence="1" id="KW-0732">Signal</keyword>
<comment type="caution">
    <text evidence="2">The sequence shown here is derived from an EMBL/GenBank/DDBJ whole genome shotgun (WGS) entry which is preliminary data.</text>
</comment>
<feature type="chain" id="PRO_5019190676" evidence="1">
    <location>
        <begin position="19"/>
        <end position="97"/>
    </location>
</feature>
<evidence type="ECO:0000313" key="3">
    <source>
        <dbReference type="Proteomes" id="UP000283530"/>
    </source>
</evidence>
<accession>A0A443N2Y5</accession>
<reference evidence="2 3" key="1">
    <citation type="journal article" date="2019" name="Nat. Plants">
        <title>Stout camphor tree genome fills gaps in understanding of flowering plant genome evolution.</title>
        <authorList>
            <person name="Chaw S.M."/>
            <person name="Liu Y.C."/>
            <person name="Wu Y.W."/>
            <person name="Wang H.Y."/>
            <person name="Lin C.I."/>
            <person name="Wu C.S."/>
            <person name="Ke H.M."/>
            <person name="Chang L.Y."/>
            <person name="Hsu C.Y."/>
            <person name="Yang H.T."/>
            <person name="Sudianto E."/>
            <person name="Hsu M.H."/>
            <person name="Wu K.P."/>
            <person name="Wang L.N."/>
            <person name="Leebens-Mack J.H."/>
            <person name="Tsai I.J."/>
        </authorList>
    </citation>
    <scope>NUCLEOTIDE SEQUENCE [LARGE SCALE GENOMIC DNA]</scope>
    <source>
        <strain evidence="3">cv. Chaw 1501</strain>
        <tissue evidence="2">Young leaves</tissue>
    </source>
</reference>
<organism evidence="2 3">
    <name type="scientific">Cinnamomum micranthum f. kanehirae</name>
    <dbReference type="NCBI Taxonomy" id="337451"/>
    <lineage>
        <taxon>Eukaryota</taxon>
        <taxon>Viridiplantae</taxon>
        <taxon>Streptophyta</taxon>
        <taxon>Embryophyta</taxon>
        <taxon>Tracheophyta</taxon>
        <taxon>Spermatophyta</taxon>
        <taxon>Magnoliopsida</taxon>
        <taxon>Magnoliidae</taxon>
        <taxon>Laurales</taxon>
        <taxon>Lauraceae</taxon>
        <taxon>Cinnamomum</taxon>
    </lineage>
</organism>
<sequence>MKLGLCFFFIAFLGVVFGNGTFSSAAASQCNVSIAHCYNQEEFLMESEISRRGGAPFLKQYYLINLDAKTLIARLKKICLPEQNRSAGALPVFMHSI</sequence>
<evidence type="ECO:0000313" key="2">
    <source>
        <dbReference type="EMBL" id="RWR72863.1"/>
    </source>
</evidence>
<proteinExistence type="predicted"/>
<dbReference type="AlphaFoldDB" id="A0A443N2Y5"/>
<protein>
    <submittedName>
        <fullName evidence="2">Uncharacterized protein</fullName>
    </submittedName>
</protein>
<dbReference type="OrthoDB" id="1921542at2759"/>
<keyword evidence="3" id="KW-1185">Reference proteome</keyword>